<dbReference type="GO" id="GO:0008926">
    <property type="term" value="F:mannitol-1-phosphate 5-dehydrogenase activity"/>
    <property type="evidence" value="ECO:0007669"/>
    <property type="project" value="UniProtKB-EC"/>
</dbReference>
<evidence type="ECO:0000313" key="5">
    <source>
        <dbReference type="EMBL" id="GIF79888.1"/>
    </source>
</evidence>
<accession>A0A8J3NHK6</accession>
<dbReference type="SUPFAM" id="SSF48179">
    <property type="entry name" value="6-phosphogluconate dehydrogenase C-terminal domain-like"/>
    <property type="match status" value="1"/>
</dbReference>
<dbReference type="InterPro" id="IPR050988">
    <property type="entry name" value="Mannitol_DH/Oxidoreductase"/>
</dbReference>
<dbReference type="SUPFAM" id="SSF51735">
    <property type="entry name" value="NAD(P)-binding Rossmann-fold domains"/>
    <property type="match status" value="1"/>
</dbReference>
<evidence type="ECO:0000259" key="4">
    <source>
        <dbReference type="Pfam" id="PF08125"/>
    </source>
</evidence>
<dbReference type="InterPro" id="IPR013131">
    <property type="entry name" value="Mannitol_DH_N"/>
</dbReference>
<dbReference type="InterPro" id="IPR008927">
    <property type="entry name" value="6-PGluconate_DH-like_C_sf"/>
</dbReference>
<keyword evidence="1" id="KW-0560">Oxidoreductase</keyword>
<dbReference type="InterPro" id="IPR000669">
    <property type="entry name" value="Mannitol_DH"/>
</dbReference>
<dbReference type="AlphaFoldDB" id="A0A8J3NHK6"/>
<dbReference type="Pfam" id="PF08125">
    <property type="entry name" value="Mannitol_dh_C"/>
    <property type="match status" value="1"/>
</dbReference>
<evidence type="ECO:0000313" key="6">
    <source>
        <dbReference type="Proteomes" id="UP000601223"/>
    </source>
</evidence>
<dbReference type="PRINTS" id="PR00084">
    <property type="entry name" value="MTLDHDRGNASE"/>
</dbReference>
<proteinExistence type="predicted"/>
<evidence type="ECO:0000256" key="1">
    <source>
        <dbReference type="ARBA" id="ARBA00023002"/>
    </source>
</evidence>
<comment type="caution">
    <text evidence="5">The sequence shown here is derived from an EMBL/GenBank/DDBJ whole genome shotgun (WGS) entry which is preliminary data.</text>
</comment>
<dbReference type="Gene3D" id="3.40.50.720">
    <property type="entry name" value="NAD(P)-binding Rossmann-like Domain"/>
    <property type="match status" value="1"/>
</dbReference>
<protein>
    <submittedName>
        <fullName evidence="5">Mannitol dehydrogenase</fullName>
    </submittedName>
</protein>
<gene>
    <name evidence="5" type="primary">uxuB</name>
    <name evidence="5" type="ORF">Cba03nite_12370</name>
</gene>
<dbReference type="Pfam" id="PF01232">
    <property type="entry name" value="Mannitol_dh"/>
    <property type="match status" value="1"/>
</dbReference>
<dbReference type="InterPro" id="IPR013118">
    <property type="entry name" value="Mannitol_DH_C"/>
</dbReference>
<dbReference type="PANTHER" id="PTHR43362:SF1">
    <property type="entry name" value="MANNITOL DEHYDROGENASE 2-RELATED"/>
    <property type="match status" value="1"/>
</dbReference>
<comment type="catalytic activity">
    <reaction evidence="2">
        <text>D-mannitol 1-phosphate + NAD(+) = beta-D-fructose 6-phosphate + NADH + H(+)</text>
        <dbReference type="Rhea" id="RHEA:19661"/>
        <dbReference type="ChEBI" id="CHEBI:15378"/>
        <dbReference type="ChEBI" id="CHEBI:57540"/>
        <dbReference type="ChEBI" id="CHEBI:57634"/>
        <dbReference type="ChEBI" id="CHEBI:57945"/>
        <dbReference type="ChEBI" id="CHEBI:61381"/>
        <dbReference type="EC" id="1.1.1.17"/>
    </reaction>
</comment>
<reference evidence="5 6" key="1">
    <citation type="submission" date="2021-01" db="EMBL/GenBank/DDBJ databases">
        <title>Whole genome shotgun sequence of Catellatospora bangladeshensis NBRC 107357.</title>
        <authorList>
            <person name="Komaki H."/>
            <person name="Tamura T."/>
        </authorList>
    </citation>
    <scope>NUCLEOTIDE SEQUENCE [LARGE SCALE GENOMIC DNA]</scope>
    <source>
        <strain evidence="5 6">NBRC 107357</strain>
    </source>
</reference>
<evidence type="ECO:0000259" key="3">
    <source>
        <dbReference type="Pfam" id="PF01232"/>
    </source>
</evidence>
<dbReference type="Gene3D" id="1.10.1040.10">
    <property type="entry name" value="N-(1-d-carboxylethyl)-l-norvaline Dehydrogenase, domain 2"/>
    <property type="match status" value="1"/>
</dbReference>
<dbReference type="Proteomes" id="UP000601223">
    <property type="component" value="Unassembled WGS sequence"/>
</dbReference>
<feature type="domain" description="Mannitol dehydrogenase N-terminal" evidence="3">
    <location>
        <begin position="34"/>
        <end position="254"/>
    </location>
</feature>
<feature type="domain" description="Mannitol dehydrogenase C-terminal" evidence="4">
    <location>
        <begin position="263"/>
        <end position="409"/>
    </location>
</feature>
<keyword evidence="6" id="KW-1185">Reference proteome</keyword>
<organism evidence="5 6">
    <name type="scientific">Catellatospora bangladeshensis</name>
    <dbReference type="NCBI Taxonomy" id="310355"/>
    <lineage>
        <taxon>Bacteria</taxon>
        <taxon>Bacillati</taxon>
        <taxon>Actinomycetota</taxon>
        <taxon>Actinomycetes</taxon>
        <taxon>Micromonosporales</taxon>
        <taxon>Micromonosporaceae</taxon>
        <taxon>Catellatospora</taxon>
    </lineage>
</organism>
<dbReference type="InterPro" id="IPR013328">
    <property type="entry name" value="6PGD_dom2"/>
</dbReference>
<evidence type="ECO:0000256" key="2">
    <source>
        <dbReference type="ARBA" id="ARBA00048615"/>
    </source>
</evidence>
<dbReference type="PANTHER" id="PTHR43362">
    <property type="entry name" value="MANNITOL DEHYDROGENASE DSF1-RELATED"/>
    <property type="match status" value="1"/>
</dbReference>
<sequence>MAMTTSATRLGRATLSRLPADSRPAVLPGSVRAGVLHLGLGAFFRAHQALYVEAAMAASGGDWGIVAVAPRSRDVLEALRAQDHLYSVVTLDGAASRTRAVGALTGTVHAASDPDSVVAHLADPAIRVVTMTVTEKAYAPDSAVTRLLVAGLAARRRADAGPITLLSCDNLPSNGVVLGRLLAGVIPGELRDWYAASVRCPSSMVDRIVPATTPALLATAQRDLGVADLAAVVGEPFSQWVIEDDFAGARPDWAAAGAVLTGDVTPWEHLKLRALNGVHSTLAYLGALAGCEYIADALALPGMTDLLRRYVATEVAASMTPPEGVTVAGYGDAALERFANAALGHRCLQVAMDGTQKLPQRALSVLNTVPDPALATLILAAWARFAEGRSDSGQELPLNDPRAAEVRADLSTEALFGESGVLPVPDPARRRMIDLWRAELATHGAADLVRRTVA</sequence>
<dbReference type="EMBL" id="BONF01000008">
    <property type="protein sequence ID" value="GIF79888.1"/>
    <property type="molecule type" value="Genomic_DNA"/>
</dbReference>
<dbReference type="InterPro" id="IPR036291">
    <property type="entry name" value="NAD(P)-bd_dom_sf"/>
</dbReference>
<name>A0A8J3NHK6_9ACTN</name>